<dbReference type="GO" id="GO:0009086">
    <property type="term" value="P:methionine biosynthetic process"/>
    <property type="evidence" value="ECO:0007669"/>
    <property type="project" value="InterPro"/>
</dbReference>
<dbReference type="OrthoDB" id="7772923at2759"/>
<dbReference type="SUPFAM" id="SSF51726">
    <property type="entry name" value="UROD/MetE-like"/>
    <property type="match status" value="1"/>
</dbReference>
<protein>
    <submittedName>
        <fullName evidence="2">Methionine synthase, vitamin-B12 independent</fullName>
    </submittedName>
</protein>
<gene>
    <name evidence="2" type="ORF">EJ03DRAFT_352582</name>
</gene>
<evidence type="ECO:0000259" key="1">
    <source>
        <dbReference type="Pfam" id="PF01717"/>
    </source>
</evidence>
<dbReference type="GO" id="GO:0003871">
    <property type="term" value="F:5-methyltetrahydropteroyltriglutamate-homocysteine S-methyltransferase activity"/>
    <property type="evidence" value="ECO:0007669"/>
    <property type="project" value="InterPro"/>
</dbReference>
<keyword evidence="3" id="KW-1185">Reference proteome</keyword>
<accession>A0A6G1L566</accession>
<evidence type="ECO:0000313" key="2">
    <source>
        <dbReference type="EMBL" id="KAF2767975.1"/>
    </source>
</evidence>
<dbReference type="GO" id="GO:0008270">
    <property type="term" value="F:zinc ion binding"/>
    <property type="evidence" value="ECO:0007669"/>
    <property type="project" value="InterPro"/>
</dbReference>
<sequence>MPPPFRVDHIGSLIRPQYLVDARKPFNQIDKSFENYGPGGKEQAEALVRESEKRAIADVIAEQLERGITPITSGEFERSLFSDGFFESLEGIETKSLDWEPWRKDVPANRPLIKWGLKGRTACIATAKVRWTKSAYLNDWLYVRSLLPEEKWKDVKYTLPSPTWYQVQLRDGAAYEKGIYESDEEYLKDIALAMRQEIMTLYDAGLRLIQIDDPNMTFFCDPDFIAQSEQDGLDIPRLIDLYMRTFNLVLHDLPPSLTVGIHLCRGNYTQGIYLNSGGYETIARQLFNAAHFTQYYLEFDSERAGDFSPLRHLPPGKAVVLGVVTTKHADLEAVELVKAKVLRAAGEIAAARGSTPRRVLDDCLAVSPQCGFASSEQGTGVRMTAEIQWRKLELLKMVGRELWPDGDVSA</sequence>
<evidence type="ECO:0000313" key="3">
    <source>
        <dbReference type="Proteomes" id="UP000799436"/>
    </source>
</evidence>
<proteinExistence type="predicted"/>
<dbReference type="PANTHER" id="PTHR43844">
    <property type="entry name" value="METHIONINE SYNTHASE"/>
    <property type="match status" value="1"/>
</dbReference>
<dbReference type="CDD" id="cd03311">
    <property type="entry name" value="CIMS_C_terminal_like"/>
    <property type="match status" value="1"/>
</dbReference>
<dbReference type="Proteomes" id="UP000799436">
    <property type="component" value="Unassembled WGS sequence"/>
</dbReference>
<dbReference type="InterPro" id="IPR002629">
    <property type="entry name" value="Met_Synth_C/arc"/>
</dbReference>
<dbReference type="Gene3D" id="3.20.20.210">
    <property type="match status" value="1"/>
</dbReference>
<dbReference type="AlphaFoldDB" id="A0A6G1L566"/>
<dbReference type="PANTHER" id="PTHR43844:SF2">
    <property type="entry name" value="SYNTHASE, VITAMIN-B12 INDEPENDENT, PUTATIVE (AFU_ORTHOLOGUE AFUA_3G12060)-RELATED"/>
    <property type="match status" value="1"/>
</dbReference>
<dbReference type="EMBL" id="ML995849">
    <property type="protein sequence ID" value="KAF2767975.1"/>
    <property type="molecule type" value="Genomic_DNA"/>
</dbReference>
<feature type="domain" description="Cobalamin-independent methionine synthase MetE C-terminal/archaeal" evidence="1">
    <location>
        <begin position="184"/>
        <end position="376"/>
    </location>
</feature>
<dbReference type="Pfam" id="PF01717">
    <property type="entry name" value="Meth_synt_2"/>
    <property type="match status" value="1"/>
</dbReference>
<organism evidence="2 3">
    <name type="scientific">Teratosphaeria nubilosa</name>
    <dbReference type="NCBI Taxonomy" id="161662"/>
    <lineage>
        <taxon>Eukaryota</taxon>
        <taxon>Fungi</taxon>
        <taxon>Dikarya</taxon>
        <taxon>Ascomycota</taxon>
        <taxon>Pezizomycotina</taxon>
        <taxon>Dothideomycetes</taxon>
        <taxon>Dothideomycetidae</taxon>
        <taxon>Mycosphaerellales</taxon>
        <taxon>Teratosphaeriaceae</taxon>
        <taxon>Teratosphaeria</taxon>
    </lineage>
</organism>
<dbReference type="InterPro" id="IPR038071">
    <property type="entry name" value="UROD/MetE-like_sf"/>
</dbReference>
<name>A0A6G1L566_9PEZI</name>
<reference evidence="2" key="1">
    <citation type="journal article" date="2020" name="Stud. Mycol.">
        <title>101 Dothideomycetes genomes: a test case for predicting lifestyles and emergence of pathogens.</title>
        <authorList>
            <person name="Haridas S."/>
            <person name="Albert R."/>
            <person name="Binder M."/>
            <person name="Bloem J."/>
            <person name="Labutti K."/>
            <person name="Salamov A."/>
            <person name="Andreopoulos B."/>
            <person name="Baker S."/>
            <person name="Barry K."/>
            <person name="Bills G."/>
            <person name="Bluhm B."/>
            <person name="Cannon C."/>
            <person name="Castanera R."/>
            <person name="Culley D."/>
            <person name="Daum C."/>
            <person name="Ezra D."/>
            <person name="Gonzalez J."/>
            <person name="Henrissat B."/>
            <person name="Kuo A."/>
            <person name="Liang C."/>
            <person name="Lipzen A."/>
            <person name="Lutzoni F."/>
            <person name="Magnuson J."/>
            <person name="Mondo S."/>
            <person name="Nolan M."/>
            <person name="Ohm R."/>
            <person name="Pangilinan J."/>
            <person name="Park H.-J."/>
            <person name="Ramirez L."/>
            <person name="Alfaro M."/>
            <person name="Sun H."/>
            <person name="Tritt A."/>
            <person name="Yoshinaga Y."/>
            <person name="Zwiers L.-H."/>
            <person name="Turgeon B."/>
            <person name="Goodwin S."/>
            <person name="Spatafora J."/>
            <person name="Crous P."/>
            <person name="Grigoriev I."/>
        </authorList>
    </citation>
    <scope>NUCLEOTIDE SEQUENCE</scope>
    <source>
        <strain evidence="2">CBS 116005</strain>
    </source>
</reference>